<dbReference type="EMBL" id="PHFL01000039">
    <property type="protein sequence ID" value="RFM24469.1"/>
    <property type="molecule type" value="Genomic_DNA"/>
</dbReference>
<proteinExistence type="predicted"/>
<organism evidence="1 2">
    <name type="scientific">Candidatus Thermochlorobacter aerophilus</name>
    <dbReference type="NCBI Taxonomy" id="1868324"/>
    <lineage>
        <taxon>Bacteria</taxon>
        <taxon>Pseudomonadati</taxon>
        <taxon>Chlorobiota</taxon>
        <taxon>Chlorobiia</taxon>
        <taxon>Chlorobiales</taxon>
        <taxon>Candidatus Thermochlorobacteriaceae</taxon>
        <taxon>Candidatus Thermochlorobacter</taxon>
    </lineage>
</organism>
<name>A0A395M101_9BACT</name>
<protein>
    <submittedName>
        <fullName evidence="1">DUF1207 domain-containing protein</fullName>
    </submittedName>
</protein>
<dbReference type="InterPro" id="IPR009599">
    <property type="entry name" value="DUF1207"/>
</dbReference>
<evidence type="ECO:0000313" key="2">
    <source>
        <dbReference type="Proteomes" id="UP000266389"/>
    </source>
</evidence>
<comment type="caution">
    <text evidence="1">The sequence shown here is derived from an EMBL/GenBank/DDBJ whole genome shotgun (WGS) entry which is preliminary data.</text>
</comment>
<gene>
    <name evidence="1" type="ORF">D0433_05645</name>
</gene>
<accession>A0A395M101</accession>
<evidence type="ECO:0000313" key="1">
    <source>
        <dbReference type="EMBL" id="RFM24469.1"/>
    </source>
</evidence>
<dbReference type="AlphaFoldDB" id="A0A395M101"/>
<dbReference type="Proteomes" id="UP000266389">
    <property type="component" value="Unassembled WGS sequence"/>
</dbReference>
<reference evidence="1 2" key="1">
    <citation type="journal article" date="2011" name="ISME J.">
        <title>Community ecology of hot spring cyanobacterial mats: predominant populations and their functional potential.</title>
        <authorList>
            <person name="Klatt C.G."/>
            <person name="Wood J.M."/>
            <person name="Rusch D.B."/>
            <person name="Bateson M.M."/>
            <person name="Hamamura N."/>
            <person name="Heidelberg J.F."/>
            <person name="Grossman A.R."/>
            <person name="Bhaya D."/>
            <person name="Cohan F.M."/>
            <person name="Kuhl M."/>
            <person name="Bryant D.A."/>
            <person name="Ward D.M."/>
        </authorList>
    </citation>
    <scope>NUCLEOTIDE SEQUENCE [LARGE SCALE GENOMIC DNA]</scope>
    <source>
        <strain evidence="1">OS</strain>
    </source>
</reference>
<sequence length="292" mass="32798">MVRYFCTLLFLLLYSVTLSAQNPRFAFLKSNFEPLLADPKETRIAALVHLNDAGTLLDIGASLDLLQFDVGSDSLYPATFGLGADFGTFSLLRRLEGFKFPVDAADYIFGINVSWRQPLRTSDVPLTLLARLRLSHISAHLIDGSFDLDRLEWRNARLPFTFSREFIHLTVALSSSFARVYLAYEWLFNTVPVDVARHSAQVGLELFSQVTWIVPCMPFIACDVRLSPIWQPALERTEGYGATLSVQAGIKTGYAGTRGVRLTYHYYTGLSWRGMYFGERISVSAIGLMLDI</sequence>
<dbReference type="Pfam" id="PF06727">
    <property type="entry name" value="DUF1207"/>
    <property type="match status" value="1"/>
</dbReference>